<gene>
    <name evidence="1" type="ORF">WH47_06057</name>
</gene>
<dbReference type="Proteomes" id="UP000053825">
    <property type="component" value="Unassembled WGS sequence"/>
</dbReference>
<proteinExistence type="predicted"/>
<dbReference type="AlphaFoldDB" id="A0A0L7QTH9"/>
<feature type="non-terminal residue" evidence="1">
    <location>
        <position position="1"/>
    </location>
</feature>
<organism evidence="1 2">
    <name type="scientific">Habropoda laboriosa</name>
    <dbReference type="NCBI Taxonomy" id="597456"/>
    <lineage>
        <taxon>Eukaryota</taxon>
        <taxon>Metazoa</taxon>
        <taxon>Ecdysozoa</taxon>
        <taxon>Arthropoda</taxon>
        <taxon>Hexapoda</taxon>
        <taxon>Insecta</taxon>
        <taxon>Pterygota</taxon>
        <taxon>Neoptera</taxon>
        <taxon>Endopterygota</taxon>
        <taxon>Hymenoptera</taxon>
        <taxon>Apocrita</taxon>
        <taxon>Aculeata</taxon>
        <taxon>Apoidea</taxon>
        <taxon>Anthophila</taxon>
        <taxon>Apidae</taxon>
        <taxon>Habropoda</taxon>
    </lineage>
</organism>
<sequence>ESLKRAQLATGEVQMASALVHRLFTRGHVKYVRFHGDQTVQSGVASLPRGRVSQSTVSPVNGVFFPPANPVVRTSGEGLLARGFGELKKTTLTLLT</sequence>
<dbReference type="EMBL" id="KQ414743">
    <property type="protein sequence ID" value="KOC61930.1"/>
    <property type="molecule type" value="Genomic_DNA"/>
</dbReference>
<evidence type="ECO:0000313" key="1">
    <source>
        <dbReference type="EMBL" id="KOC61930.1"/>
    </source>
</evidence>
<evidence type="ECO:0000313" key="2">
    <source>
        <dbReference type="Proteomes" id="UP000053825"/>
    </source>
</evidence>
<protein>
    <submittedName>
        <fullName evidence="1">Uncharacterized protein</fullName>
    </submittedName>
</protein>
<accession>A0A0L7QTH9</accession>
<keyword evidence="2" id="KW-1185">Reference proteome</keyword>
<name>A0A0L7QTH9_9HYME</name>
<reference evidence="1 2" key="1">
    <citation type="submission" date="2015-07" db="EMBL/GenBank/DDBJ databases">
        <title>The genome of Habropoda laboriosa.</title>
        <authorList>
            <person name="Pan H."/>
            <person name="Kapheim K."/>
        </authorList>
    </citation>
    <scope>NUCLEOTIDE SEQUENCE [LARGE SCALE GENOMIC DNA]</scope>
    <source>
        <strain evidence="1">0110345459</strain>
    </source>
</reference>